<dbReference type="SUPFAM" id="SSF53448">
    <property type="entry name" value="Nucleotide-diphospho-sugar transferases"/>
    <property type="match status" value="1"/>
</dbReference>
<dbReference type="Pfam" id="PF12804">
    <property type="entry name" value="NTP_transf_3"/>
    <property type="match status" value="1"/>
</dbReference>
<evidence type="ECO:0000313" key="3">
    <source>
        <dbReference type="EMBL" id="MCT9811169.1"/>
    </source>
</evidence>
<name>A0ABT2PL12_9BURK</name>
<proteinExistence type="predicted"/>
<gene>
    <name evidence="3" type="ORF">N0K08_11030</name>
</gene>
<feature type="domain" description="MobA-like NTP transferase" evidence="2">
    <location>
        <begin position="49"/>
        <end position="150"/>
    </location>
</feature>
<evidence type="ECO:0000256" key="1">
    <source>
        <dbReference type="ARBA" id="ARBA00022842"/>
    </source>
</evidence>
<dbReference type="InterPro" id="IPR025877">
    <property type="entry name" value="MobA-like_NTP_Trfase"/>
</dbReference>
<dbReference type="PANTHER" id="PTHR43777:SF1">
    <property type="entry name" value="MOLYBDENUM COFACTOR CYTIDYLYLTRANSFERASE"/>
    <property type="match status" value="1"/>
</dbReference>
<reference evidence="3 4" key="1">
    <citation type="submission" date="2022-09" db="EMBL/GenBank/DDBJ databases">
        <title>Draft genome of isolate Be4.</title>
        <authorList>
            <person name="Sanchez-Castro I."/>
            <person name="Martinez-Rodriguez P."/>
            <person name="Descostes M."/>
            <person name="Merroun M."/>
        </authorList>
    </citation>
    <scope>NUCLEOTIDE SEQUENCE [LARGE SCALE GENOMIC DNA]</scope>
    <source>
        <strain evidence="3 4">Be4</strain>
    </source>
</reference>
<accession>A0ABT2PL12</accession>
<dbReference type="CDD" id="cd04182">
    <property type="entry name" value="GT_2_like_f"/>
    <property type="match status" value="1"/>
</dbReference>
<dbReference type="RefSeq" id="WP_261500365.1">
    <property type="nucleotide sequence ID" value="NZ_JAODYH010000004.1"/>
</dbReference>
<sequence length="187" mass="19099">MTYNPPIVIVLAAGQGSRFRQSGAGTHKLDALLGGMPVLEHVLRAVAASGLPCHVVRPEEGAGLGMGDSIARGVRATADAGGWLILPGDLPLVRPHSLLQVAQSLAAHPVVQPFWNGQAGHPVGFSAQCFAALSTLEGELGAAAIVRAHRAAGTVHALPLDDSGIVTDIDTLADLARAQALLAARPT</sequence>
<evidence type="ECO:0000259" key="2">
    <source>
        <dbReference type="Pfam" id="PF12804"/>
    </source>
</evidence>
<dbReference type="EMBL" id="JAODYH010000004">
    <property type="protein sequence ID" value="MCT9811169.1"/>
    <property type="molecule type" value="Genomic_DNA"/>
</dbReference>
<protein>
    <submittedName>
        <fullName evidence="3">Nucleotidyltransferase family protein</fullName>
    </submittedName>
</protein>
<evidence type="ECO:0000313" key="4">
    <source>
        <dbReference type="Proteomes" id="UP001525968"/>
    </source>
</evidence>
<dbReference type="Proteomes" id="UP001525968">
    <property type="component" value="Unassembled WGS sequence"/>
</dbReference>
<keyword evidence="4" id="KW-1185">Reference proteome</keyword>
<organism evidence="3 4">
    <name type="scientific">Acidovorax bellezanensis</name>
    <dbReference type="NCBI Taxonomy" id="2976702"/>
    <lineage>
        <taxon>Bacteria</taxon>
        <taxon>Pseudomonadati</taxon>
        <taxon>Pseudomonadota</taxon>
        <taxon>Betaproteobacteria</taxon>
        <taxon>Burkholderiales</taxon>
        <taxon>Comamonadaceae</taxon>
        <taxon>Acidovorax</taxon>
    </lineage>
</organism>
<dbReference type="PANTHER" id="PTHR43777">
    <property type="entry name" value="MOLYBDENUM COFACTOR CYTIDYLYLTRANSFERASE"/>
    <property type="match status" value="1"/>
</dbReference>
<keyword evidence="1" id="KW-0460">Magnesium</keyword>
<dbReference type="Gene3D" id="3.90.550.10">
    <property type="entry name" value="Spore Coat Polysaccharide Biosynthesis Protein SpsA, Chain A"/>
    <property type="match status" value="1"/>
</dbReference>
<comment type="caution">
    <text evidence="3">The sequence shown here is derived from an EMBL/GenBank/DDBJ whole genome shotgun (WGS) entry which is preliminary data.</text>
</comment>
<dbReference type="InterPro" id="IPR029044">
    <property type="entry name" value="Nucleotide-diphossugar_trans"/>
</dbReference>